<gene>
    <name evidence="3" type="ORF">ABEB36_014405</name>
</gene>
<evidence type="ECO:0000313" key="4">
    <source>
        <dbReference type="Proteomes" id="UP001566132"/>
    </source>
</evidence>
<dbReference type="EMBL" id="JBDJPC010000013">
    <property type="protein sequence ID" value="KAL1488601.1"/>
    <property type="molecule type" value="Genomic_DNA"/>
</dbReference>
<accession>A0ABD1E1P6</accession>
<feature type="domain" description="SWIM-type" evidence="2">
    <location>
        <begin position="496"/>
        <end position="549"/>
    </location>
</feature>
<keyword evidence="1" id="KW-0479">Metal-binding</keyword>
<evidence type="ECO:0000256" key="1">
    <source>
        <dbReference type="PROSITE-ProRule" id="PRU00325"/>
    </source>
</evidence>
<dbReference type="AlphaFoldDB" id="A0ABD1E1P6"/>
<name>A0ABD1E1P6_HYPHA</name>
<evidence type="ECO:0000259" key="2">
    <source>
        <dbReference type="PROSITE" id="PS50966"/>
    </source>
</evidence>
<proteinExistence type="predicted"/>
<protein>
    <recommendedName>
        <fullName evidence="2">SWIM-type domain-containing protein</fullName>
    </recommendedName>
</protein>
<dbReference type="GO" id="GO:0008270">
    <property type="term" value="F:zinc ion binding"/>
    <property type="evidence" value="ECO:0007669"/>
    <property type="project" value="UniProtKB-KW"/>
</dbReference>
<evidence type="ECO:0000313" key="3">
    <source>
        <dbReference type="EMBL" id="KAL1488601.1"/>
    </source>
</evidence>
<keyword evidence="4" id="KW-1185">Reference proteome</keyword>
<keyword evidence="1" id="KW-0862">Zinc</keyword>
<comment type="caution">
    <text evidence="3">The sequence shown here is derived from an EMBL/GenBank/DDBJ whole genome shotgun (WGS) entry which is preliminary data.</text>
</comment>
<dbReference type="PROSITE" id="PS50966">
    <property type="entry name" value="ZF_SWIM"/>
    <property type="match status" value="1"/>
</dbReference>
<organism evidence="3 4">
    <name type="scientific">Hypothenemus hampei</name>
    <name type="common">Coffee berry borer</name>
    <dbReference type="NCBI Taxonomy" id="57062"/>
    <lineage>
        <taxon>Eukaryota</taxon>
        <taxon>Metazoa</taxon>
        <taxon>Ecdysozoa</taxon>
        <taxon>Arthropoda</taxon>
        <taxon>Hexapoda</taxon>
        <taxon>Insecta</taxon>
        <taxon>Pterygota</taxon>
        <taxon>Neoptera</taxon>
        <taxon>Endopterygota</taxon>
        <taxon>Coleoptera</taxon>
        <taxon>Polyphaga</taxon>
        <taxon>Cucujiformia</taxon>
        <taxon>Curculionidae</taxon>
        <taxon>Scolytinae</taxon>
        <taxon>Hypothenemus</taxon>
    </lineage>
</organism>
<dbReference type="Proteomes" id="UP001566132">
    <property type="component" value="Unassembled WGS sequence"/>
</dbReference>
<sequence length="578" mass="67162">MLRTEINEKWLGETDYIVISVIRRFYQHRDGSEAVREIAIVRRDGFNRPVLFITERTRLCVNCYRSVLDEQRIIENDPTCLRLNVLIQSANCTCVICNAQHDLRQQLGIFLQGLRNVAVAKLRFVDETSLTDSEFPSFSPVTKGEFVELFNYCESTFRRWLQGLSDDFLQVIFEYPSRQATSMAVSTVRQSLKPRFVPENIGFDSITKENYITRHVSEFVNTLYNIDPHTPRVIVAIDGTYMHKNRHLLKPVLIVALNGFILDIQGPYFSHSRNNDAAILENEFDRDAERIREWFRDGDIVIVDRGYRDATEMLAELEEANDSRLVIKTRWIVEAQDGHLKSMFKFFQLIIPIPHLPNLGEFYRIAGAIINRYHPVIDMQGTNSEIARQMLDRAASVNVVQALVEADNLYTRNAQRWVRLDAQLISDFPILDLDYLKGLTVEIYHINLAPSYVQDKLQREGEEEFQVEMIRNELRLPQPGLMRVRIFSRFRNATKYQLWIAYQPSNEQERADDVDEVNEIIQGYYCTCKSGARTLGTCAHIASVLWYIGYAQHQPYIKYPLNRLLHVVHDAANRLAPQ</sequence>
<keyword evidence="1" id="KW-0863">Zinc-finger</keyword>
<reference evidence="3 4" key="1">
    <citation type="submission" date="2024-05" db="EMBL/GenBank/DDBJ databases">
        <title>Genetic variation in Jamaican populations of the coffee berry borer (Hypothenemus hampei).</title>
        <authorList>
            <person name="Errbii M."/>
            <person name="Myrie A."/>
        </authorList>
    </citation>
    <scope>NUCLEOTIDE SEQUENCE [LARGE SCALE GENOMIC DNA]</scope>
    <source>
        <strain evidence="3">JA-Hopewell-2020-01-JO</strain>
        <tissue evidence="3">Whole body</tissue>
    </source>
</reference>
<dbReference type="InterPro" id="IPR007527">
    <property type="entry name" value="Znf_SWIM"/>
</dbReference>